<evidence type="ECO:0000256" key="3">
    <source>
        <dbReference type="ARBA" id="ARBA00022448"/>
    </source>
</evidence>
<dbReference type="EMBL" id="JBBPCC010000004">
    <property type="protein sequence ID" value="MEK8128041.1"/>
    <property type="molecule type" value="Genomic_DNA"/>
</dbReference>
<evidence type="ECO:0000256" key="2">
    <source>
        <dbReference type="ARBA" id="ARBA00010735"/>
    </source>
</evidence>
<keyword evidence="5 8" id="KW-0812">Transmembrane</keyword>
<dbReference type="RefSeq" id="WP_341415101.1">
    <property type="nucleotide sequence ID" value="NZ_JBBPCC010000004.1"/>
</dbReference>
<feature type="transmembrane region" description="Helical" evidence="8">
    <location>
        <begin position="70"/>
        <end position="92"/>
    </location>
</feature>
<dbReference type="Proteomes" id="UP001469365">
    <property type="component" value="Unassembled WGS sequence"/>
</dbReference>
<feature type="transmembrane region" description="Helical" evidence="8">
    <location>
        <begin position="209"/>
        <end position="238"/>
    </location>
</feature>
<gene>
    <name evidence="9" type="ORF">WMW72_09020</name>
</gene>
<dbReference type="PANTHER" id="PTHR34979">
    <property type="entry name" value="INNER MEMBRANE PROTEIN YGAZ"/>
    <property type="match status" value="1"/>
</dbReference>
<reference evidence="9 10" key="1">
    <citation type="submission" date="2024-04" db="EMBL/GenBank/DDBJ databases">
        <title>draft genome sequnece of Paenibacillus filicis.</title>
        <authorList>
            <person name="Kim D.-U."/>
        </authorList>
    </citation>
    <scope>NUCLEOTIDE SEQUENCE [LARGE SCALE GENOMIC DNA]</scope>
    <source>
        <strain evidence="9 10">KACC14197</strain>
    </source>
</reference>
<feature type="transmembrane region" description="Helical" evidence="8">
    <location>
        <begin position="179"/>
        <end position="197"/>
    </location>
</feature>
<sequence length="246" mass="26262">MTLIKTDPIQQARDTAPEGSFWLGVKDCVPTLLGYLSIGFAAGVVGKTSGLSGLEVVLMSTFLYAGSAQFVFAGMFAAGAGPLSIMLTVLFVNMRHLLLSAAISPYFRNQPAWKNVLIGSQLTDETFGVAIQRLRTGISGGADRWMFGLNVTAQINWIIATWVGAYLGAWIPDPDAVGLPYALPAMFAGLLVMQIAAQHRKLPELLTAVGAVIFLIVAMQLMPVNIAVIAAILVAPLIGMGVERWR</sequence>
<name>A0ABU9DIH1_9BACL</name>
<dbReference type="Pfam" id="PF03591">
    <property type="entry name" value="AzlC"/>
    <property type="match status" value="1"/>
</dbReference>
<comment type="similarity">
    <text evidence="2">Belongs to the AzlC family.</text>
</comment>
<feature type="transmembrane region" description="Helical" evidence="8">
    <location>
        <begin position="145"/>
        <end position="167"/>
    </location>
</feature>
<evidence type="ECO:0000256" key="5">
    <source>
        <dbReference type="ARBA" id="ARBA00022692"/>
    </source>
</evidence>
<keyword evidence="3" id="KW-0813">Transport</keyword>
<evidence type="ECO:0000256" key="4">
    <source>
        <dbReference type="ARBA" id="ARBA00022475"/>
    </source>
</evidence>
<organism evidence="9 10">
    <name type="scientific">Paenibacillus filicis</name>
    <dbReference type="NCBI Taxonomy" id="669464"/>
    <lineage>
        <taxon>Bacteria</taxon>
        <taxon>Bacillati</taxon>
        <taxon>Bacillota</taxon>
        <taxon>Bacilli</taxon>
        <taxon>Bacillales</taxon>
        <taxon>Paenibacillaceae</taxon>
        <taxon>Paenibacillus</taxon>
    </lineage>
</organism>
<dbReference type="InterPro" id="IPR011606">
    <property type="entry name" value="Brnchd-chn_aa_trnsp_permease"/>
</dbReference>
<accession>A0ABU9DIH1</accession>
<keyword evidence="10" id="KW-1185">Reference proteome</keyword>
<keyword evidence="4" id="KW-1003">Cell membrane</keyword>
<evidence type="ECO:0000256" key="1">
    <source>
        <dbReference type="ARBA" id="ARBA00004651"/>
    </source>
</evidence>
<proteinExistence type="inferred from homology"/>
<comment type="subcellular location">
    <subcellularLocation>
        <location evidence="1">Cell membrane</location>
        <topology evidence="1">Multi-pass membrane protein</topology>
    </subcellularLocation>
</comment>
<protein>
    <submittedName>
        <fullName evidence="9">AzlC family ABC transporter permease</fullName>
    </submittedName>
</protein>
<dbReference type="PANTHER" id="PTHR34979:SF1">
    <property type="entry name" value="INNER MEMBRANE PROTEIN YGAZ"/>
    <property type="match status" value="1"/>
</dbReference>
<comment type="caution">
    <text evidence="9">The sequence shown here is derived from an EMBL/GenBank/DDBJ whole genome shotgun (WGS) entry which is preliminary data.</text>
</comment>
<evidence type="ECO:0000256" key="6">
    <source>
        <dbReference type="ARBA" id="ARBA00022989"/>
    </source>
</evidence>
<keyword evidence="7 8" id="KW-0472">Membrane</keyword>
<evidence type="ECO:0000256" key="7">
    <source>
        <dbReference type="ARBA" id="ARBA00023136"/>
    </source>
</evidence>
<keyword evidence="6 8" id="KW-1133">Transmembrane helix</keyword>
<evidence type="ECO:0000313" key="10">
    <source>
        <dbReference type="Proteomes" id="UP001469365"/>
    </source>
</evidence>
<evidence type="ECO:0000313" key="9">
    <source>
        <dbReference type="EMBL" id="MEK8128041.1"/>
    </source>
</evidence>
<evidence type="ECO:0000256" key="8">
    <source>
        <dbReference type="SAM" id="Phobius"/>
    </source>
</evidence>